<dbReference type="AlphaFoldDB" id="A0A5B8LDW1"/>
<gene>
    <name evidence="1" type="ORF">FPZ24_01855</name>
</gene>
<dbReference type="OrthoDB" id="7596702at2"/>
<keyword evidence="2" id="KW-1185">Reference proteome</keyword>
<sequence>MRVDPANHPQFANILAVSAAVLTAERDVDTSIVALSKLMATTIEQYNDAKLPAHMAQPALAKLAEALTVNVDGRRLLGEAHREYGRTAKMLGATAEDWGPLWPCSKVEETKPARAPLRVAA</sequence>
<proteinExistence type="predicted"/>
<evidence type="ECO:0000313" key="1">
    <source>
        <dbReference type="EMBL" id="QDZ06368.1"/>
    </source>
</evidence>
<protein>
    <recommendedName>
        <fullName evidence="3">Phasin domain-containing protein</fullName>
    </recommendedName>
</protein>
<organism evidence="1 2">
    <name type="scientific">Sphingomonas panacisoli</name>
    <dbReference type="NCBI Taxonomy" id="1813879"/>
    <lineage>
        <taxon>Bacteria</taxon>
        <taxon>Pseudomonadati</taxon>
        <taxon>Pseudomonadota</taxon>
        <taxon>Alphaproteobacteria</taxon>
        <taxon>Sphingomonadales</taxon>
        <taxon>Sphingomonadaceae</taxon>
        <taxon>Sphingomonas</taxon>
    </lineage>
</organism>
<evidence type="ECO:0008006" key="3">
    <source>
        <dbReference type="Google" id="ProtNLM"/>
    </source>
</evidence>
<dbReference type="RefSeq" id="WP_146569452.1">
    <property type="nucleotide sequence ID" value="NZ_CP042306.1"/>
</dbReference>
<dbReference type="KEGG" id="spai:FPZ24_01855"/>
<dbReference type="EMBL" id="CP042306">
    <property type="protein sequence ID" value="QDZ06368.1"/>
    <property type="molecule type" value="Genomic_DNA"/>
</dbReference>
<evidence type="ECO:0000313" key="2">
    <source>
        <dbReference type="Proteomes" id="UP000315673"/>
    </source>
</evidence>
<name>A0A5B8LDW1_9SPHN</name>
<dbReference type="Proteomes" id="UP000315673">
    <property type="component" value="Chromosome"/>
</dbReference>
<accession>A0A5B8LDW1</accession>
<reference evidence="1 2" key="1">
    <citation type="submission" date="2019-07" db="EMBL/GenBank/DDBJ databases">
        <title>Full genome sequence of Sphingomonas sp. 4R-6-7(HKS19).</title>
        <authorList>
            <person name="Im W.-T."/>
        </authorList>
    </citation>
    <scope>NUCLEOTIDE SEQUENCE [LARGE SCALE GENOMIC DNA]</scope>
    <source>
        <strain evidence="1 2">HKS19</strain>
    </source>
</reference>